<feature type="compositionally biased region" description="Basic and acidic residues" evidence="7">
    <location>
        <begin position="89"/>
        <end position="102"/>
    </location>
</feature>
<comment type="subcellular location">
    <subcellularLocation>
        <location evidence="1">Cytoplasm</location>
    </subcellularLocation>
</comment>
<feature type="region of interest" description="Disordered" evidence="7">
    <location>
        <begin position="196"/>
        <end position="220"/>
    </location>
</feature>
<dbReference type="Pfam" id="PF17776">
    <property type="entry name" value="NLRC4_HD2"/>
    <property type="match status" value="1"/>
</dbReference>
<dbReference type="InterPro" id="IPR027417">
    <property type="entry name" value="P-loop_NTPase"/>
</dbReference>
<keyword evidence="2" id="KW-0963">Cytoplasm</keyword>
<reference evidence="9 10" key="1">
    <citation type="submission" date="2024-01" db="EMBL/GenBank/DDBJ databases">
        <authorList>
            <person name="Alioto T."/>
            <person name="Alioto T."/>
            <person name="Gomez Garrido J."/>
        </authorList>
    </citation>
    <scope>NUCLEOTIDE SEQUENCE [LARGE SCALE GENOMIC DNA]</scope>
</reference>
<dbReference type="SMART" id="SM00368">
    <property type="entry name" value="LRR_RI"/>
    <property type="match status" value="8"/>
</dbReference>
<feature type="compositionally biased region" description="Polar residues" evidence="7">
    <location>
        <begin position="148"/>
        <end position="164"/>
    </location>
</feature>
<dbReference type="Gene3D" id="3.80.10.10">
    <property type="entry name" value="Ribonuclease Inhibitor"/>
    <property type="match status" value="2"/>
</dbReference>
<sequence length="1136" mass="127296">MDQCEDREEGVPPSKSSLCGEHDSQTKAQRMQQQRADSPEPSCVSMKSDRSMDLPIKFKEGKPADGSIRMQQQRADSPEPSCVSMKSDWSMEHPPVKFKDGQPADGSIRMQQQRADSPEPSCVSMKSDWSMDNPPVTFKDGQPADGGVQQQSSEVPSDQSAQQHQTQLDSIFMLLEENIVTFVKNELKRVQRGLSPDYPECLESQSEDEEVLDGEEEEQRRSNREAFLKITLHFLRRMKQEELADCLQSRARAAKCRRKLKSNLEKKFQCLFEGIAKAGNPTLLNQIYTPLYITEGGTAEVNDEHEIRQIETASRKPDRPETTIRQEDIFKASPGRDEPIRTVMTKGVAGIGKTVLTQKFTLDWAEDKANQDIHFTFPFTFRELNVLKEKKYSLVELVHHFFTETKEAGICRFEEFQVVFIFDGLDECRLPLDFHNTEILTDVTESTSVDVLLTNLIRGKLLPSARLWITTRPAAANQIPPECVGMVTEVRGFTDPQKEEYFRKRFRDEEQASTIISHIKTSRSLHIMCHIPVFCWITATVLEDVLKSREGGELPKTLTEMYIHFLVLQSKLKNSKYDGGAETDPHWSPESRKMIESLGKLAFEQLQKGNLIFYESDLTECGIDIRAASVCSGVFTEIFKEERGLYQDKVFCFVHLSLQEFLAALHVHLTFIKSGVNLLAEEQTTSWWSELITSWWSWLSEVFRDKSTRFYQSAVDEALKSPNGHLDLFLRFLLGLSLQSNQILLRGLLTQTGSSPLTNEETVEYIKKKISENLSAERSINLFHCLNELNDRSLVEEIQQSLRSGSLSTDELSPAQWSALVFILLSSEKDLDVFDLKKYSASEEALLRLLPVVKASNKALLTDCNLSERSCAALSSVLSSQSSSLRDLDLSNNNLQDSGVKQLSAGLESPHCTLGTLRLSDCNLSEGSCAALSSVLSSQSSSLRDLDLRNNNLQDSGVKQLCSALESPHCTLETLLLPSEKDLDVFDLKKYSASEAVLLRLLPMVKASKKALLSDCNLSERSCAALSSVLSSQSSSLRDLDLSNNNLQDSGVKQLSAGLESPHCTLETLRLSDCNLSERSCAALSSVLSSQSSSLRDLDLSNNNLQDSGVKQLSAGLESPHCTLETLRSDHVTVYI</sequence>
<dbReference type="GO" id="GO:0005524">
    <property type="term" value="F:ATP binding"/>
    <property type="evidence" value="ECO:0007669"/>
    <property type="project" value="UniProtKB-KW"/>
</dbReference>
<dbReference type="InterPro" id="IPR001611">
    <property type="entry name" value="Leu-rich_rpt"/>
</dbReference>
<protein>
    <submittedName>
        <fullName evidence="9">NLR family CARD domain-containing protein 3-like, partial</fullName>
    </submittedName>
</protein>
<dbReference type="FunFam" id="3.40.50.300:FF:001524">
    <property type="entry name" value="Si:dkey-126g1.7"/>
    <property type="match status" value="1"/>
</dbReference>
<proteinExistence type="predicted"/>
<gene>
    <name evidence="9" type="ORF">FSCOSCO3_A009210</name>
</gene>
<feature type="compositionally biased region" description="Acidic residues" evidence="7">
    <location>
        <begin position="205"/>
        <end position="217"/>
    </location>
</feature>
<evidence type="ECO:0000256" key="5">
    <source>
        <dbReference type="ARBA" id="ARBA00022741"/>
    </source>
</evidence>
<dbReference type="SMART" id="SM01288">
    <property type="entry name" value="FISNA"/>
    <property type="match status" value="1"/>
</dbReference>
<feature type="compositionally biased region" description="Basic and acidic residues" evidence="7">
    <location>
        <begin position="47"/>
        <end position="63"/>
    </location>
</feature>
<dbReference type="InterPro" id="IPR006553">
    <property type="entry name" value="Leu-rich_rpt_Cys-con_subtyp"/>
</dbReference>
<feature type="compositionally biased region" description="Polar residues" evidence="7">
    <location>
        <begin position="26"/>
        <end position="36"/>
    </location>
</feature>
<evidence type="ECO:0000256" key="4">
    <source>
        <dbReference type="ARBA" id="ARBA00022737"/>
    </source>
</evidence>
<accession>A0AAV1QAC6</accession>
<evidence type="ECO:0000259" key="8">
    <source>
        <dbReference type="PROSITE" id="PS50837"/>
    </source>
</evidence>
<dbReference type="PANTHER" id="PTHR24106">
    <property type="entry name" value="NACHT, LRR AND CARD DOMAINS-CONTAINING"/>
    <property type="match status" value="1"/>
</dbReference>
<evidence type="ECO:0000256" key="2">
    <source>
        <dbReference type="ARBA" id="ARBA00022490"/>
    </source>
</evidence>
<dbReference type="Proteomes" id="UP001314229">
    <property type="component" value="Unassembled WGS sequence"/>
</dbReference>
<keyword evidence="5" id="KW-0547">Nucleotide-binding</keyword>
<dbReference type="InterPro" id="IPR051261">
    <property type="entry name" value="NLR"/>
</dbReference>
<keyword evidence="3" id="KW-0433">Leucine-rich repeat</keyword>
<keyword evidence="10" id="KW-1185">Reference proteome</keyword>
<name>A0AAV1QAC6_SCOSC</name>
<dbReference type="Gene3D" id="3.40.50.300">
    <property type="entry name" value="P-loop containing nucleotide triphosphate hydrolases"/>
    <property type="match status" value="1"/>
</dbReference>
<dbReference type="PROSITE" id="PS51450">
    <property type="entry name" value="LRR"/>
    <property type="match status" value="3"/>
</dbReference>
<dbReference type="EMBL" id="CAWUFR010000679">
    <property type="protein sequence ID" value="CAK6980369.1"/>
    <property type="molecule type" value="Genomic_DNA"/>
</dbReference>
<dbReference type="Pfam" id="PF17779">
    <property type="entry name" value="WHD_NOD2"/>
    <property type="match status" value="1"/>
</dbReference>
<dbReference type="FunFam" id="3.80.10.10:FF:001632">
    <property type="entry name" value="Uncharacterized protein"/>
    <property type="match status" value="1"/>
</dbReference>
<evidence type="ECO:0000256" key="1">
    <source>
        <dbReference type="ARBA" id="ARBA00004496"/>
    </source>
</evidence>
<dbReference type="InterPro" id="IPR029495">
    <property type="entry name" value="NACHT-assoc"/>
</dbReference>
<evidence type="ECO:0000313" key="10">
    <source>
        <dbReference type="Proteomes" id="UP001314229"/>
    </source>
</evidence>
<dbReference type="InterPro" id="IPR032675">
    <property type="entry name" value="LRR_dom_sf"/>
</dbReference>
<evidence type="ECO:0000256" key="6">
    <source>
        <dbReference type="ARBA" id="ARBA00022840"/>
    </source>
</evidence>
<dbReference type="AlphaFoldDB" id="A0AAV1QAC6"/>
<dbReference type="FunFam" id="3.80.10.10:FF:000100">
    <property type="entry name" value="Si:dkey-11n14.1"/>
    <property type="match status" value="1"/>
</dbReference>
<dbReference type="Pfam" id="PF13516">
    <property type="entry name" value="LRR_6"/>
    <property type="match status" value="4"/>
</dbReference>
<dbReference type="InterPro" id="IPR041075">
    <property type="entry name" value="NOD1/2_WH"/>
</dbReference>
<keyword evidence="6" id="KW-0067">ATP-binding</keyword>
<evidence type="ECO:0000256" key="3">
    <source>
        <dbReference type="ARBA" id="ARBA00022614"/>
    </source>
</evidence>
<organism evidence="9 10">
    <name type="scientific">Scomber scombrus</name>
    <name type="common">Atlantic mackerel</name>
    <name type="synonym">Scomber vernalis</name>
    <dbReference type="NCBI Taxonomy" id="13677"/>
    <lineage>
        <taxon>Eukaryota</taxon>
        <taxon>Metazoa</taxon>
        <taxon>Chordata</taxon>
        <taxon>Craniata</taxon>
        <taxon>Vertebrata</taxon>
        <taxon>Euteleostomi</taxon>
        <taxon>Actinopterygii</taxon>
        <taxon>Neopterygii</taxon>
        <taxon>Teleostei</taxon>
        <taxon>Neoteleostei</taxon>
        <taxon>Acanthomorphata</taxon>
        <taxon>Pelagiaria</taxon>
        <taxon>Scombriformes</taxon>
        <taxon>Scombridae</taxon>
        <taxon>Scomber</taxon>
    </lineage>
</organism>
<dbReference type="InterPro" id="IPR007111">
    <property type="entry name" value="NACHT_NTPase"/>
</dbReference>
<dbReference type="GO" id="GO:0005737">
    <property type="term" value="C:cytoplasm"/>
    <property type="evidence" value="ECO:0007669"/>
    <property type="project" value="UniProtKB-SubCell"/>
</dbReference>
<dbReference type="SUPFAM" id="SSF52047">
    <property type="entry name" value="RNI-like"/>
    <property type="match status" value="1"/>
</dbReference>
<comment type="caution">
    <text evidence="9">The sequence shown here is derived from an EMBL/GenBank/DDBJ whole genome shotgun (WGS) entry which is preliminary data.</text>
</comment>
<dbReference type="Pfam" id="PF14484">
    <property type="entry name" value="FISNA"/>
    <property type="match status" value="1"/>
</dbReference>
<dbReference type="InterPro" id="IPR041267">
    <property type="entry name" value="NLRP_HD2"/>
</dbReference>
<feature type="domain" description="NACHT" evidence="8">
    <location>
        <begin position="341"/>
        <end position="475"/>
    </location>
</feature>
<keyword evidence="4" id="KW-0677">Repeat</keyword>
<dbReference type="Pfam" id="PF05729">
    <property type="entry name" value="NACHT"/>
    <property type="match status" value="1"/>
</dbReference>
<evidence type="ECO:0000256" key="7">
    <source>
        <dbReference type="SAM" id="MobiDB-lite"/>
    </source>
</evidence>
<dbReference type="SMART" id="SM00367">
    <property type="entry name" value="LRR_CC"/>
    <property type="match status" value="5"/>
</dbReference>
<feature type="region of interest" description="Disordered" evidence="7">
    <location>
        <begin position="1"/>
        <end position="164"/>
    </location>
</feature>
<dbReference type="PROSITE" id="PS50837">
    <property type="entry name" value="NACHT"/>
    <property type="match status" value="1"/>
</dbReference>
<evidence type="ECO:0000313" key="9">
    <source>
        <dbReference type="EMBL" id="CAK6980369.1"/>
    </source>
</evidence>